<evidence type="ECO:0000259" key="4">
    <source>
        <dbReference type="Pfam" id="PF13193"/>
    </source>
</evidence>
<dbReference type="FunFam" id="3.30.300.30:FF:000008">
    <property type="entry name" value="2,3-dihydroxybenzoate-AMP ligase"/>
    <property type="match status" value="1"/>
</dbReference>
<evidence type="ECO:0000256" key="2">
    <source>
        <dbReference type="ARBA" id="ARBA00022598"/>
    </source>
</evidence>
<evidence type="ECO:0000313" key="5">
    <source>
        <dbReference type="EMBL" id="MBA0089042.1"/>
    </source>
</evidence>
<dbReference type="Pfam" id="PF00501">
    <property type="entry name" value="AMP-binding"/>
    <property type="match status" value="1"/>
</dbReference>
<feature type="domain" description="AMP-binding enzyme C-terminal" evidence="4">
    <location>
        <begin position="428"/>
        <end position="503"/>
    </location>
</feature>
<dbReference type="AlphaFoldDB" id="A0A7V8T0U8"/>
<dbReference type="Gene3D" id="3.30.300.30">
    <property type="match status" value="1"/>
</dbReference>
<organism evidence="5 6">
    <name type="scientific">Candidatus Acidiferrum panamense</name>
    <dbReference type="NCBI Taxonomy" id="2741543"/>
    <lineage>
        <taxon>Bacteria</taxon>
        <taxon>Pseudomonadati</taxon>
        <taxon>Acidobacteriota</taxon>
        <taxon>Terriglobia</taxon>
        <taxon>Candidatus Acidiferrales</taxon>
        <taxon>Candidatus Acidiferrum</taxon>
    </lineage>
</organism>
<dbReference type="Pfam" id="PF13193">
    <property type="entry name" value="AMP-binding_C"/>
    <property type="match status" value="1"/>
</dbReference>
<gene>
    <name evidence="5" type="ORF">HRJ53_28970</name>
</gene>
<reference evidence="5" key="1">
    <citation type="submission" date="2020-06" db="EMBL/GenBank/DDBJ databases">
        <title>Legume-microbial interactions unlock mineral nutrients during tropical forest succession.</title>
        <authorList>
            <person name="Epihov D.Z."/>
        </authorList>
    </citation>
    <scope>NUCLEOTIDE SEQUENCE [LARGE SCALE GENOMIC DNA]</scope>
    <source>
        <strain evidence="5">Pan2503</strain>
    </source>
</reference>
<sequence length="522" mass="57665">MRAIDYFDKGAEAFPDRVAIIDRATQYTYRQLREASHKIARAMCARGLRGEERAAIFSANDGRILLCMVSIMRAGGVWVPINFRNALDANVQFLNYSSTSWLFYHSAFREQVREMKAQVPSLRHSVCLDPDIDSDPSLDSFVEQGLEGEEIEWGDAHGNQERLVGLVPTGGTTGPAKGVMVTSLSWGTMVETANLCLRCEDVLPVCLSTAPLSHAAGVVAFAMFPLGATNVVMPGFDALEVLQNIERYRVTHIFLPPTALYMMLEHPRASEFDYSSLRRMLLAAAPVSPDKLKKAVEVFGPCVCQSYGQTEAPMYLTYLDTKTVAAAAAGDHPERLRSCGQATPAVRLGIMDDHGRLLPPHQTGEIVARGALVSGGYYNLPEATAEIRAFGWHHTGDVGYRDEDGFFYIVDRKKDMIITGGFNVYCAEVEACVMELPQVRECAVIGVPDEKWGEAVKAIVVLRDHHAVGEDAIIAHCKVRLGSVKVPKSVEFWREIPKTPTGKTDKKTMRKPYWAKADRAVH</sequence>
<dbReference type="InterPro" id="IPR042099">
    <property type="entry name" value="ANL_N_sf"/>
</dbReference>
<dbReference type="InterPro" id="IPR045851">
    <property type="entry name" value="AMP-bd_C_sf"/>
</dbReference>
<dbReference type="Gene3D" id="3.40.50.12780">
    <property type="entry name" value="N-terminal domain of ligase-like"/>
    <property type="match status" value="1"/>
</dbReference>
<name>A0A7V8T0U8_9BACT</name>
<proteinExistence type="inferred from homology"/>
<comment type="caution">
    <text evidence="5">The sequence shown here is derived from an EMBL/GenBank/DDBJ whole genome shotgun (WGS) entry which is preliminary data.</text>
</comment>
<evidence type="ECO:0000313" key="6">
    <source>
        <dbReference type="Proteomes" id="UP000567293"/>
    </source>
</evidence>
<dbReference type="SUPFAM" id="SSF56801">
    <property type="entry name" value="Acetyl-CoA synthetase-like"/>
    <property type="match status" value="1"/>
</dbReference>
<feature type="domain" description="AMP-dependent synthetase/ligase" evidence="3">
    <location>
        <begin position="7"/>
        <end position="378"/>
    </location>
</feature>
<dbReference type="Proteomes" id="UP000567293">
    <property type="component" value="Unassembled WGS sequence"/>
</dbReference>
<evidence type="ECO:0000256" key="1">
    <source>
        <dbReference type="ARBA" id="ARBA00006432"/>
    </source>
</evidence>
<evidence type="ECO:0000259" key="3">
    <source>
        <dbReference type="Pfam" id="PF00501"/>
    </source>
</evidence>
<dbReference type="PANTHER" id="PTHR43767:SF7">
    <property type="entry name" value="MEDIUM_LONG-CHAIN-FATTY-ACID--COA LIGASE FADD8"/>
    <property type="match status" value="1"/>
</dbReference>
<dbReference type="EMBL" id="JACDQQ010002805">
    <property type="protein sequence ID" value="MBA0089042.1"/>
    <property type="molecule type" value="Genomic_DNA"/>
</dbReference>
<protein>
    <submittedName>
        <fullName evidence="5">AMP-binding protein</fullName>
    </submittedName>
</protein>
<dbReference type="InterPro" id="IPR000873">
    <property type="entry name" value="AMP-dep_synth/lig_dom"/>
</dbReference>
<dbReference type="InterPro" id="IPR050237">
    <property type="entry name" value="ATP-dep_AMP-bd_enzyme"/>
</dbReference>
<comment type="similarity">
    <text evidence="1">Belongs to the ATP-dependent AMP-binding enzyme family.</text>
</comment>
<dbReference type="InterPro" id="IPR025110">
    <property type="entry name" value="AMP-bd_C"/>
</dbReference>
<dbReference type="PANTHER" id="PTHR43767">
    <property type="entry name" value="LONG-CHAIN-FATTY-ACID--COA LIGASE"/>
    <property type="match status" value="1"/>
</dbReference>
<dbReference type="GO" id="GO:0016877">
    <property type="term" value="F:ligase activity, forming carbon-sulfur bonds"/>
    <property type="evidence" value="ECO:0007669"/>
    <property type="project" value="UniProtKB-ARBA"/>
</dbReference>
<keyword evidence="2" id="KW-0436">Ligase</keyword>
<keyword evidence="6" id="KW-1185">Reference proteome</keyword>
<accession>A0A7V8T0U8</accession>